<evidence type="ECO:0000313" key="2">
    <source>
        <dbReference type="EMBL" id="GAK35849.1"/>
    </source>
</evidence>
<dbReference type="eggNOG" id="COG1123">
    <property type="taxonomic scope" value="Bacteria"/>
</dbReference>
<keyword evidence="2" id="KW-0547">Nucleotide-binding</keyword>
<dbReference type="Gene3D" id="3.40.50.300">
    <property type="entry name" value="P-loop containing nucleotide triphosphate hydrolases"/>
    <property type="match status" value="1"/>
</dbReference>
<dbReference type="CDD" id="cd00267">
    <property type="entry name" value="ABC_ATPase"/>
    <property type="match status" value="1"/>
</dbReference>
<dbReference type="GO" id="GO:0016887">
    <property type="term" value="F:ATP hydrolysis activity"/>
    <property type="evidence" value="ECO:0007669"/>
    <property type="project" value="InterPro"/>
</dbReference>
<proteinExistence type="predicted"/>
<feature type="domain" description="AAA+ ATPase" evidence="1">
    <location>
        <begin position="40"/>
        <end position="284"/>
    </location>
</feature>
<sequence>MWYGMLSELNRNKMEKQANYIKRIELDGLWGRFNIAWDLRPDVNILSGINGVGKTTILNRSVSYLERLSGEMKSDEKNGVRVFFDDPEATFIPYDVIRSYDRPLIMGDFTAHMADKNVKSELDWQLYLLQRRYLDYQVNIGNRMIEMLASDDEELRSKASTLSCPKKRFQDLIDHLFSYTRKKIDRKRNDIAFYQDDELLHPYKLSSGEKQMLVILLTTLVQDNRHYVLFMDEPEASLHIEWQQKLISMIRELNPNVQIVLTTHSPAVIMEGWLDAVTEVSDISTLVHAK</sequence>
<dbReference type="Pfam" id="PF13304">
    <property type="entry name" value="AAA_21"/>
    <property type="match status" value="1"/>
</dbReference>
<dbReference type="EMBL" id="BAJS01000003">
    <property type="protein sequence ID" value="GAK35849.1"/>
    <property type="molecule type" value="Genomic_DNA"/>
</dbReference>
<keyword evidence="3" id="KW-1185">Reference proteome</keyword>
<accession>A0A069D6M3</accession>
<dbReference type="Proteomes" id="UP000027601">
    <property type="component" value="Unassembled WGS sequence"/>
</dbReference>
<comment type="caution">
    <text evidence="2">The sequence shown here is derived from an EMBL/GenBank/DDBJ whole genome shotgun (WGS) entry which is preliminary data.</text>
</comment>
<dbReference type="SUPFAM" id="SSF52540">
    <property type="entry name" value="P-loop containing nucleoside triphosphate hydrolases"/>
    <property type="match status" value="1"/>
</dbReference>
<dbReference type="STRING" id="1121097.GCA_000428125_00637"/>
<evidence type="ECO:0000259" key="1">
    <source>
        <dbReference type="SMART" id="SM00382"/>
    </source>
</evidence>
<dbReference type="AlphaFoldDB" id="A0A069D6M3"/>
<dbReference type="InterPro" id="IPR003959">
    <property type="entry name" value="ATPase_AAA_core"/>
</dbReference>
<dbReference type="InterPro" id="IPR027417">
    <property type="entry name" value="P-loop_NTPase"/>
</dbReference>
<reference evidence="2 3" key="1">
    <citation type="journal article" date="2015" name="Microbes Environ.">
        <title>Distribution and evolution of nitrogen fixation genes in the phylum bacteroidetes.</title>
        <authorList>
            <person name="Inoue J."/>
            <person name="Oshima K."/>
            <person name="Suda W."/>
            <person name="Sakamoto M."/>
            <person name="Iino T."/>
            <person name="Noda S."/>
            <person name="Hongoh Y."/>
            <person name="Hattori M."/>
            <person name="Ohkuma M."/>
        </authorList>
    </citation>
    <scope>NUCLEOTIDE SEQUENCE [LARGE SCALE GENOMIC DNA]</scope>
    <source>
        <strain evidence="2 3">JCM 15093</strain>
    </source>
</reference>
<keyword evidence="2" id="KW-0067">ATP-binding</keyword>
<evidence type="ECO:0000313" key="3">
    <source>
        <dbReference type="Proteomes" id="UP000027601"/>
    </source>
</evidence>
<dbReference type="InterPro" id="IPR003593">
    <property type="entry name" value="AAA+_ATPase"/>
</dbReference>
<dbReference type="PANTHER" id="PTHR43581:SF2">
    <property type="entry name" value="EXCINUCLEASE ATPASE SUBUNIT"/>
    <property type="match status" value="1"/>
</dbReference>
<dbReference type="GO" id="GO:0005524">
    <property type="term" value="F:ATP binding"/>
    <property type="evidence" value="ECO:0007669"/>
    <property type="project" value="UniProtKB-KW"/>
</dbReference>
<dbReference type="SMART" id="SM00382">
    <property type="entry name" value="AAA"/>
    <property type="match status" value="1"/>
</dbReference>
<gene>
    <name evidence="2" type="ORF">JCM15093_976</name>
</gene>
<name>A0A069D6M3_9BACE</name>
<dbReference type="PANTHER" id="PTHR43581">
    <property type="entry name" value="ATP/GTP PHOSPHATASE"/>
    <property type="match status" value="1"/>
</dbReference>
<organism evidence="2 3">
    <name type="scientific">Bacteroides graminisolvens DSM 19988 = JCM 15093</name>
    <dbReference type="NCBI Taxonomy" id="1121097"/>
    <lineage>
        <taxon>Bacteria</taxon>
        <taxon>Pseudomonadati</taxon>
        <taxon>Bacteroidota</taxon>
        <taxon>Bacteroidia</taxon>
        <taxon>Bacteroidales</taxon>
        <taxon>Bacteroidaceae</taxon>
        <taxon>Bacteroides</taxon>
    </lineage>
</organism>
<dbReference type="InterPro" id="IPR051396">
    <property type="entry name" value="Bact_Antivir_Def_Nuclease"/>
</dbReference>
<protein>
    <submittedName>
        <fullName evidence="2">Putative ABC transporter ATP-binding protein</fullName>
    </submittedName>
</protein>